<proteinExistence type="predicted"/>
<sequence>MAIREILDSKFTANRTGLRTWRELRFVGKSLWSDEEEATLIRDCQAIADEGPSLITPLSSNSILWAACFERYGVPLTDLFTYGLKPHPKSKRGLGATYLTPLCSQFLTEILIHPIFQAKIDLVRYILQYVICLRMGVHVPPLGPVPDMDDATCNTLPVTANIIYEADEKKDEVEANHDAVWLYIQESGIQTHPDIVNLERDLRNAFELGEVPENKPGDSTPHCRRLFNLQLWDLQFLVQILNDMASPQGYMPTAQYHKQWLRVTGKVRPFMMTKVEGLAEAWFLHDERNHRVREKVNKRPGRALFDIPEEGFRPLYAKSDFITVSMRSVLCGDFLVPACPLKQKDGKDNKVQEADDEVNMQDTGGSVGIQRDHDDANIRSINDKVQDTEDGIDAQNLNNDFRMQSIEEDTDVQSTEDDATIIDASGVNDPDGSDEYNPFVNDVEPEDDTEMDLDDQDHQDHQRRSDSIMSIFSISSSKAEDWEYNEDAFPASTNEHISQRGLLVYNRHQPAFRRRENHEQDKEPAGS</sequence>
<evidence type="ECO:0000256" key="1">
    <source>
        <dbReference type="SAM" id="MobiDB-lite"/>
    </source>
</evidence>
<feature type="compositionally biased region" description="Acidic residues" evidence="1">
    <location>
        <begin position="443"/>
        <end position="455"/>
    </location>
</feature>
<feature type="region of interest" description="Disordered" evidence="1">
    <location>
        <begin position="423"/>
        <end position="468"/>
    </location>
</feature>
<dbReference type="OrthoDB" id="5245117at2759"/>
<dbReference type="Proteomes" id="UP000078576">
    <property type="component" value="Unassembled WGS sequence"/>
</dbReference>
<accession>A0A194VFI6</accession>
<gene>
    <name evidence="2" type="ORF">VP1G_09893</name>
</gene>
<feature type="region of interest" description="Disordered" evidence="1">
    <location>
        <begin position="342"/>
        <end position="377"/>
    </location>
</feature>
<feature type="compositionally biased region" description="Basic and acidic residues" evidence="1">
    <location>
        <begin position="456"/>
        <end position="466"/>
    </location>
</feature>
<feature type="compositionally biased region" description="Basic and acidic residues" evidence="1">
    <location>
        <begin position="342"/>
        <end position="353"/>
    </location>
</feature>
<organism evidence="2 3">
    <name type="scientific">Cytospora mali</name>
    <name type="common">Apple Valsa canker fungus</name>
    <name type="synonym">Valsa mali</name>
    <dbReference type="NCBI Taxonomy" id="578113"/>
    <lineage>
        <taxon>Eukaryota</taxon>
        <taxon>Fungi</taxon>
        <taxon>Dikarya</taxon>
        <taxon>Ascomycota</taxon>
        <taxon>Pezizomycotina</taxon>
        <taxon>Sordariomycetes</taxon>
        <taxon>Sordariomycetidae</taxon>
        <taxon>Diaporthales</taxon>
        <taxon>Cytosporaceae</taxon>
        <taxon>Cytospora</taxon>
    </lineage>
</organism>
<dbReference type="EMBL" id="KN714832">
    <property type="protein sequence ID" value="KUI62765.1"/>
    <property type="molecule type" value="Genomic_DNA"/>
</dbReference>
<keyword evidence="3" id="KW-1185">Reference proteome</keyword>
<protein>
    <submittedName>
        <fullName evidence="2">Uncharacterized protein</fullName>
    </submittedName>
</protein>
<dbReference type="AlphaFoldDB" id="A0A194VFI6"/>
<name>A0A194VFI6_CYTMA</name>
<feature type="compositionally biased region" description="Basic and acidic residues" evidence="1">
    <location>
        <begin position="513"/>
        <end position="527"/>
    </location>
</feature>
<reference evidence="3" key="1">
    <citation type="submission" date="2014-12" db="EMBL/GenBank/DDBJ databases">
        <title>Genome Sequence of Valsa Canker Pathogens Uncovers a Specific Adaption of Colonization on Woody Bark.</title>
        <authorList>
            <person name="Yin Z."/>
            <person name="Liu H."/>
            <person name="Gao X."/>
            <person name="Li Z."/>
            <person name="Song N."/>
            <person name="Ke X."/>
            <person name="Dai Q."/>
            <person name="Wu Y."/>
            <person name="Sun Y."/>
            <person name="Xu J.-R."/>
            <person name="Kang Z.K."/>
            <person name="Wang L."/>
            <person name="Huang L."/>
        </authorList>
    </citation>
    <scope>NUCLEOTIDE SEQUENCE [LARGE SCALE GENOMIC DNA]</scope>
    <source>
        <strain evidence="3">SXYL134</strain>
    </source>
</reference>
<evidence type="ECO:0000313" key="2">
    <source>
        <dbReference type="EMBL" id="KUI62765.1"/>
    </source>
</evidence>
<feature type="region of interest" description="Disordered" evidence="1">
    <location>
        <begin position="508"/>
        <end position="527"/>
    </location>
</feature>
<evidence type="ECO:0000313" key="3">
    <source>
        <dbReference type="Proteomes" id="UP000078576"/>
    </source>
</evidence>